<keyword evidence="2" id="KW-0732">Signal</keyword>
<feature type="signal peptide" evidence="2">
    <location>
        <begin position="1"/>
        <end position="34"/>
    </location>
</feature>
<dbReference type="OrthoDB" id="4990393at2"/>
<protein>
    <submittedName>
        <fullName evidence="4">Heat shock protein HslJ</fullName>
    </submittedName>
</protein>
<dbReference type="InterPro" id="IPR005184">
    <property type="entry name" value="DUF306_Meta_HslJ"/>
</dbReference>
<evidence type="ECO:0000313" key="4">
    <source>
        <dbReference type="EMBL" id="PFG18577.1"/>
    </source>
</evidence>
<evidence type="ECO:0000313" key="5">
    <source>
        <dbReference type="Proteomes" id="UP000224915"/>
    </source>
</evidence>
<dbReference type="EMBL" id="PDJD01000001">
    <property type="protein sequence ID" value="PFG18577.1"/>
    <property type="molecule type" value="Genomic_DNA"/>
</dbReference>
<feature type="region of interest" description="Disordered" evidence="1">
    <location>
        <begin position="32"/>
        <end position="70"/>
    </location>
</feature>
<evidence type="ECO:0000256" key="2">
    <source>
        <dbReference type="SAM" id="SignalP"/>
    </source>
</evidence>
<evidence type="ECO:0000259" key="3">
    <source>
        <dbReference type="Pfam" id="PF03724"/>
    </source>
</evidence>
<evidence type="ECO:0000256" key="1">
    <source>
        <dbReference type="SAM" id="MobiDB-lite"/>
    </source>
</evidence>
<proteinExistence type="predicted"/>
<name>A0A2A9CVY1_9MICO</name>
<keyword evidence="5" id="KW-1185">Reference proteome</keyword>
<keyword evidence="4" id="KW-0346">Stress response</keyword>
<dbReference type="InterPro" id="IPR038670">
    <property type="entry name" value="HslJ-like_sf"/>
</dbReference>
<feature type="domain" description="DUF306" evidence="3">
    <location>
        <begin position="84"/>
        <end position="174"/>
    </location>
</feature>
<dbReference type="Gene3D" id="2.40.128.270">
    <property type="match status" value="1"/>
</dbReference>
<dbReference type="RefSeq" id="WP_098467834.1">
    <property type="nucleotide sequence ID" value="NZ_PDJD01000001.1"/>
</dbReference>
<reference evidence="4 5" key="1">
    <citation type="submission" date="2017-10" db="EMBL/GenBank/DDBJ databases">
        <title>Sequencing the genomes of 1000 actinobacteria strains.</title>
        <authorList>
            <person name="Klenk H.-P."/>
        </authorList>
    </citation>
    <scope>NUCLEOTIDE SEQUENCE [LARGE SCALE GENOMIC DNA]</scope>
    <source>
        <strain evidence="4 5">DSM 21801</strain>
    </source>
</reference>
<dbReference type="AlphaFoldDB" id="A0A2A9CVY1"/>
<gene>
    <name evidence="4" type="ORF">ATL40_0117</name>
</gene>
<dbReference type="Pfam" id="PF03724">
    <property type="entry name" value="META"/>
    <property type="match status" value="1"/>
</dbReference>
<sequence>MSDSRTIPGTAARRTILATAGAAALLLAACTSPSGDTADSGADDDGEDTSVSSDDTGDANDTDGDSQMIRPDDLDIAGAWVLTDNPDITLEIAPDGATTGFTGCNTLGAVITRDPTSPDGQLVVGDLSYTEIGCESDVMAAEAEFLAALDAVIAGQTDADGLTLTTLDGVDLTFTQG</sequence>
<dbReference type="PROSITE" id="PS51257">
    <property type="entry name" value="PROKAR_LIPOPROTEIN"/>
    <property type="match status" value="1"/>
</dbReference>
<comment type="caution">
    <text evidence="4">The sequence shown here is derived from an EMBL/GenBank/DDBJ whole genome shotgun (WGS) entry which is preliminary data.</text>
</comment>
<accession>A0A2A9CVY1</accession>
<feature type="compositionally biased region" description="Acidic residues" evidence="1">
    <location>
        <begin position="55"/>
        <end position="64"/>
    </location>
</feature>
<organism evidence="4 5">
    <name type="scientific">Serinibacter salmoneus</name>
    <dbReference type="NCBI Taxonomy" id="556530"/>
    <lineage>
        <taxon>Bacteria</taxon>
        <taxon>Bacillati</taxon>
        <taxon>Actinomycetota</taxon>
        <taxon>Actinomycetes</taxon>
        <taxon>Micrococcales</taxon>
        <taxon>Beutenbergiaceae</taxon>
        <taxon>Serinibacter</taxon>
    </lineage>
</organism>
<feature type="chain" id="PRO_5038840919" evidence="2">
    <location>
        <begin position="35"/>
        <end position="177"/>
    </location>
</feature>
<dbReference type="Proteomes" id="UP000224915">
    <property type="component" value="Unassembled WGS sequence"/>
</dbReference>